<sequence>MNKLKKTSLLLIAVTGFLFLSCESSDDSDGENSMANVEQVKSTVMSGSWRVALFEEDGVTETNYFTDFTFVFESDGRLTADDGGTSVSGAWSITSDSSSSDVDSSSDDDVDFNIFFASPANFAEISEDWDIVSFSSARIELKDESGDGSIDRLVFVKI</sequence>
<reference evidence="2 3" key="1">
    <citation type="submission" date="2024-01" db="EMBL/GenBank/DDBJ databases">
        <title>Maribacter spp. originated from different algae showed divergent polysaccharides utilization ability.</title>
        <authorList>
            <person name="Wang H."/>
            <person name="Wu Y."/>
        </authorList>
    </citation>
    <scope>NUCLEOTIDE SEQUENCE [LARGE SCALE GENOMIC DNA]</scope>
    <source>
        <strain evidence="2 3">KPT27_14</strain>
    </source>
</reference>
<dbReference type="Proteomes" id="UP001343698">
    <property type="component" value="Unassembled WGS sequence"/>
</dbReference>
<dbReference type="PROSITE" id="PS51257">
    <property type="entry name" value="PROKAR_LIPOPROTEIN"/>
    <property type="match status" value="1"/>
</dbReference>
<dbReference type="RefSeq" id="WP_272636390.1">
    <property type="nucleotide sequence ID" value="NZ_JAZDDF010000002.1"/>
</dbReference>
<dbReference type="EMBL" id="JAZDDF010000002">
    <property type="protein sequence ID" value="MEE1972309.1"/>
    <property type="molecule type" value="Genomic_DNA"/>
</dbReference>
<evidence type="ECO:0000256" key="1">
    <source>
        <dbReference type="SAM" id="SignalP"/>
    </source>
</evidence>
<keyword evidence="3" id="KW-1185">Reference proteome</keyword>
<name>A0ABU7IH80_9FLAO</name>
<feature type="chain" id="PRO_5046237421" description="Lipocalin-like domain-containing protein" evidence="1">
    <location>
        <begin position="27"/>
        <end position="158"/>
    </location>
</feature>
<organism evidence="2 3">
    <name type="scientific">Maribacter flavus</name>
    <dbReference type="NCBI Taxonomy" id="1658664"/>
    <lineage>
        <taxon>Bacteria</taxon>
        <taxon>Pseudomonadati</taxon>
        <taxon>Bacteroidota</taxon>
        <taxon>Flavobacteriia</taxon>
        <taxon>Flavobacteriales</taxon>
        <taxon>Flavobacteriaceae</taxon>
        <taxon>Maribacter</taxon>
    </lineage>
</organism>
<protein>
    <recommendedName>
        <fullName evidence="4">Lipocalin-like domain-containing protein</fullName>
    </recommendedName>
</protein>
<gene>
    <name evidence="2" type="ORF">V1H85_07630</name>
</gene>
<evidence type="ECO:0000313" key="2">
    <source>
        <dbReference type="EMBL" id="MEE1972309.1"/>
    </source>
</evidence>
<evidence type="ECO:0008006" key="4">
    <source>
        <dbReference type="Google" id="ProtNLM"/>
    </source>
</evidence>
<evidence type="ECO:0000313" key="3">
    <source>
        <dbReference type="Proteomes" id="UP001343698"/>
    </source>
</evidence>
<accession>A0ABU7IH80</accession>
<comment type="caution">
    <text evidence="2">The sequence shown here is derived from an EMBL/GenBank/DDBJ whole genome shotgun (WGS) entry which is preliminary data.</text>
</comment>
<keyword evidence="1" id="KW-0732">Signal</keyword>
<feature type="signal peptide" evidence="1">
    <location>
        <begin position="1"/>
        <end position="26"/>
    </location>
</feature>
<proteinExistence type="predicted"/>